<evidence type="ECO:0000259" key="1">
    <source>
        <dbReference type="Pfam" id="PF08861"/>
    </source>
</evidence>
<dbReference type="InterPro" id="IPR014961">
    <property type="entry name" value="DUF1829"/>
</dbReference>
<dbReference type="HOGENOM" id="CLU_091320_1_0_9"/>
<evidence type="ECO:0000259" key="2">
    <source>
        <dbReference type="Pfam" id="PF08862"/>
    </source>
</evidence>
<protein>
    <recommendedName>
        <fullName evidence="5">DUF1828 domain-containing protein</fullName>
    </recommendedName>
</protein>
<dbReference type="Pfam" id="PF08861">
    <property type="entry name" value="DUF1828"/>
    <property type="match status" value="1"/>
</dbReference>
<evidence type="ECO:0000313" key="3">
    <source>
        <dbReference type="EMBL" id="EHO46982.1"/>
    </source>
</evidence>
<feature type="domain" description="DUF1828" evidence="1">
    <location>
        <begin position="27"/>
        <end position="116"/>
    </location>
</feature>
<accession>H1LKF5</accession>
<organism evidence="3 4">
    <name type="scientific">Lentilactobacillus kisonensis F0435</name>
    <dbReference type="NCBI Taxonomy" id="797516"/>
    <lineage>
        <taxon>Bacteria</taxon>
        <taxon>Bacillati</taxon>
        <taxon>Bacillota</taxon>
        <taxon>Bacilli</taxon>
        <taxon>Lactobacillales</taxon>
        <taxon>Lactobacillaceae</taxon>
        <taxon>Lentilactobacillus</taxon>
    </lineage>
</organism>
<dbReference type="Pfam" id="PF08862">
    <property type="entry name" value="DUF1829"/>
    <property type="match status" value="1"/>
</dbReference>
<dbReference type="STRING" id="797516.HMPREF9104_03102"/>
<dbReference type="EMBL" id="AGRJ01000265">
    <property type="protein sequence ID" value="EHO46982.1"/>
    <property type="molecule type" value="Genomic_DNA"/>
</dbReference>
<dbReference type="AlphaFoldDB" id="H1LKF5"/>
<sequence length="254" mass="29455">MLLDNYSHWLRSQYRIKNLDTSDEVTTPFVNTIGDNIRIYVIPLDKSHIEISDDGITLQDLSLQGIDMSSSTRKNLLDMIKIDFKIDQKEDTLFVHGDVRDFPLLKQNFLSAIIRINDITNTKRPNIESLFFEEVYNYFDENDFGGLRNHPFNGNSGVPHFVNYVIPAKSSKPTRMIDLQNKLSFNQMMYSAYKFEDIQKNTLLSSGNPTKKITYSIIYNDEEDNPSTNSLKIAQQAHIDLFAWKNKEKILSLR</sequence>
<feature type="domain" description="DUF1829" evidence="2">
    <location>
        <begin position="154"/>
        <end position="246"/>
    </location>
</feature>
<proteinExistence type="predicted"/>
<dbReference type="InterPro" id="IPR014960">
    <property type="entry name" value="DUF1828"/>
</dbReference>
<evidence type="ECO:0008006" key="5">
    <source>
        <dbReference type="Google" id="ProtNLM"/>
    </source>
</evidence>
<name>H1LKF5_9LACO</name>
<comment type="caution">
    <text evidence="3">The sequence shown here is derived from an EMBL/GenBank/DDBJ whole genome shotgun (WGS) entry which is preliminary data.</text>
</comment>
<dbReference type="Proteomes" id="UP000005025">
    <property type="component" value="Unassembled WGS sequence"/>
</dbReference>
<reference evidence="3 4" key="1">
    <citation type="submission" date="2011-09" db="EMBL/GenBank/DDBJ databases">
        <authorList>
            <person name="Weinstock G."/>
            <person name="Sodergren E."/>
            <person name="Clifton S."/>
            <person name="Fulton L."/>
            <person name="Fulton B."/>
            <person name="Courtney L."/>
            <person name="Fronick C."/>
            <person name="Harrison M."/>
            <person name="Strong C."/>
            <person name="Farmer C."/>
            <person name="Delahaunty K."/>
            <person name="Markovic C."/>
            <person name="Hall O."/>
            <person name="Minx P."/>
            <person name="Tomlinson C."/>
            <person name="Mitreva M."/>
            <person name="Hou S."/>
            <person name="Chen J."/>
            <person name="Wollam A."/>
            <person name="Pepin K.H."/>
            <person name="Johnson M."/>
            <person name="Bhonagiri V."/>
            <person name="Zhang X."/>
            <person name="Suruliraj S."/>
            <person name="Warren W."/>
            <person name="Chinwalla A."/>
            <person name="Mardis E.R."/>
            <person name="Wilson R.K."/>
        </authorList>
    </citation>
    <scope>NUCLEOTIDE SEQUENCE [LARGE SCALE GENOMIC DNA]</scope>
    <source>
        <strain evidence="3 4">F0435</strain>
    </source>
</reference>
<evidence type="ECO:0000313" key="4">
    <source>
        <dbReference type="Proteomes" id="UP000005025"/>
    </source>
</evidence>
<gene>
    <name evidence="3" type="ORF">HMPREF9104_03102</name>
</gene>
<dbReference type="PATRIC" id="fig|797516.3.peg.2787"/>